<gene>
    <name evidence="1" type="ORF">GMARGA_LOCUS45622</name>
</gene>
<dbReference type="EMBL" id="CAJVQB010164055">
    <property type="protein sequence ID" value="CAG8856801.1"/>
    <property type="molecule type" value="Genomic_DNA"/>
</dbReference>
<protein>
    <submittedName>
        <fullName evidence="1">33254_t:CDS:1</fullName>
    </submittedName>
</protein>
<name>A0ABN7XN95_GIGMA</name>
<feature type="non-terminal residue" evidence="1">
    <location>
        <position position="1"/>
    </location>
</feature>
<proteinExistence type="predicted"/>
<reference evidence="1 2" key="1">
    <citation type="submission" date="2021-06" db="EMBL/GenBank/DDBJ databases">
        <authorList>
            <person name="Kallberg Y."/>
            <person name="Tangrot J."/>
            <person name="Rosling A."/>
        </authorList>
    </citation>
    <scope>NUCLEOTIDE SEQUENCE [LARGE SCALE GENOMIC DNA]</scope>
    <source>
        <strain evidence="1 2">120-4 pot B 10/14</strain>
    </source>
</reference>
<dbReference type="Proteomes" id="UP000789901">
    <property type="component" value="Unassembled WGS sequence"/>
</dbReference>
<evidence type="ECO:0000313" key="1">
    <source>
        <dbReference type="EMBL" id="CAG8856801.1"/>
    </source>
</evidence>
<sequence>EPPSSNQKMSIKQKKDSGIPLGITASFRSIRGWVGYRMKLFLQIKSRGERRFWTAICRIRFILNESLATVEQLVNSGASPYFFQLLSDEDFNNFLILIANGKPVNFILPSKIDDILNRQ</sequence>
<organism evidence="1 2">
    <name type="scientific">Gigaspora margarita</name>
    <dbReference type="NCBI Taxonomy" id="4874"/>
    <lineage>
        <taxon>Eukaryota</taxon>
        <taxon>Fungi</taxon>
        <taxon>Fungi incertae sedis</taxon>
        <taxon>Mucoromycota</taxon>
        <taxon>Glomeromycotina</taxon>
        <taxon>Glomeromycetes</taxon>
        <taxon>Diversisporales</taxon>
        <taxon>Gigasporaceae</taxon>
        <taxon>Gigaspora</taxon>
    </lineage>
</organism>
<keyword evidence="2" id="KW-1185">Reference proteome</keyword>
<accession>A0ABN7XN95</accession>
<evidence type="ECO:0000313" key="2">
    <source>
        <dbReference type="Proteomes" id="UP000789901"/>
    </source>
</evidence>
<feature type="non-terminal residue" evidence="1">
    <location>
        <position position="119"/>
    </location>
</feature>
<comment type="caution">
    <text evidence="1">The sequence shown here is derived from an EMBL/GenBank/DDBJ whole genome shotgun (WGS) entry which is preliminary data.</text>
</comment>